<evidence type="ECO:0000313" key="1">
    <source>
        <dbReference type="EMBL" id="KKL87636.1"/>
    </source>
</evidence>
<proteinExistence type="predicted"/>
<name>A0A0F9GAX5_9ZZZZ</name>
<protein>
    <submittedName>
        <fullName evidence="1">Uncharacterized protein</fullName>
    </submittedName>
</protein>
<gene>
    <name evidence="1" type="ORF">LCGC14_1932740</name>
</gene>
<reference evidence="1" key="1">
    <citation type="journal article" date="2015" name="Nature">
        <title>Complex archaea that bridge the gap between prokaryotes and eukaryotes.</title>
        <authorList>
            <person name="Spang A."/>
            <person name="Saw J.H."/>
            <person name="Jorgensen S.L."/>
            <person name="Zaremba-Niedzwiedzka K."/>
            <person name="Martijn J."/>
            <person name="Lind A.E."/>
            <person name="van Eijk R."/>
            <person name="Schleper C."/>
            <person name="Guy L."/>
            <person name="Ettema T.J."/>
        </authorList>
    </citation>
    <scope>NUCLEOTIDE SEQUENCE</scope>
</reference>
<dbReference type="AlphaFoldDB" id="A0A0F9GAX5"/>
<dbReference type="EMBL" id="LAZR01020783">
    <property type="protein sequence ID" value="KKL87636.1"/>
    <property type="molecule type" value="Genomic_DNA"/>
</dbReference>
<organism evidence="1">
    <name type="scientific">marine sediment metagenome</name>
    <dbReference type="NCBI Taxonomy" id="412755"/>
    <lineage>
        <taxon>unclassified sequences</taxon>
        <taxon>metagenomes</taxon>
        <taxon>ecological metagenomes</taxon>
    </lineage>
</organism>
<accession>A0A0F9GAX5</accession>
<comment type="caution">
    <text evidence="1">The sequence shown here is derived from an EMBL/GenBank/DDBJ whole genome shotgun (WGS) entry which is preliminary data.</text>
</comment>
<sequence>MVLVRYLVEAALDQPNPSRELRDILQMVLEQGEHRDRLR</sequence>